<dbReference type="SUPFAM" id="SSF51445">
    <property type="entry name" value="(Trans)glycosidases"/>
    <property type="match status" value="1"/>
</dbReference>
<dbReference type="EMBL" id="CP012672">
    <property type="protein sequence ID" value="AUX28002.1"/>
    <property type="molecule type" value="Genomic_DNA"/>
</dbReference>
<dbReference type="Gene3D" id="3.20.20.80">
    <property type="entry name" value="Glycosidases"/>
    <property type="match status" value="1"/>
</dbReference>
<dbReference type="RefSeq" id="WP_237244891.1">
    <property type="nucleotide sequence ID" value="NZ_CP012672.1"/>
</dbReference>
<name>A0A4V0NF06_SORCE</name>
<keyword evidence="2" id="KW-0732">Signal</keyword>
<organism evidence="3 4">
    <name type="scientific">Sorangium cellulosum</name>
    <name type="common">Polyangium cellulosum</name>
    <dbReference type="NCBI Taxonomy" id="56"/>
    <lineage>
        <taxon>Bacteria</taxon>
        <taxon>Pseudomonadati</taxon>
        <taxon>Myxococcota</taxon>
        <taxon>Polyangia</taxon>
        <taxon>Polyangiales</taxon>
        <taxon>Polyangiaceae</taxon>
        <taxon>Sorangium</taxon>
    </lineage>
</organism>
<feature type="region of interest" description="Disordered" evidence="1">
    <location>
        <begin position="357"/>
        <end position="413"/>
    </location>
</feature>
<accession>A0A4V0NF06</accession>
<evidence type="ECO:0000256" key="1">
    <source>
        <dbReference type="SAM" id="MobiDB-lite"/>
    </source>
</evidence>
<evidence type="ECO:0000313" key="4">
    <source>
        <dbReference type="Proteomes" id="UP000295497"/>
    </source>
</evidence>
<evidence type="ECO:0008006" key="5">
    <source>
        <dbReference type="Google" id="ProtNLM"/>
    </source>
</evidence>
<feature type="compositionally biased region" description="Gly residues" evidence="1">
    <location>
        <begin position="362"/>
        <end position="381"/>
    </location>
</feature>
<evidence type="ECO:0000313" key="3">
    <source>
        <dbReference type="EMBL" id="AUX28002.1"/>
    </source>
</evidence>
<proteinExistence type="predicted"/>
<dbReference type="InterPro" id="IPR017853">
    <property type="entry name" value="GH"/>
</dbReference>
<protein>
    <recommendedName>
        <fullName evidence="5">Glycoside hydrolase family 5 domain-containing protein</fullName>
    </recommendedName>
</protein>
<dbReference type="AlphaFoldDB" id="A0A4V0NF06"/>
<sequence>MRAVIVALAASSALSLAPPALGAQDVPCAFYGIDPGAPVDAGKVILDEERAEQLARAGAGAVRVEFVLDGAEAWDEDKLDEYEAVIDAVRGAGLEPLGLLSHRALAEGQARWNDDPDGDGNNAYVEAFAETAEALMTRFAGDVVRWEIWSQPNCFEDPDYALDPENAGCTYILPRVLAQILAQIRIRNEALFNVGELSLIAGGLLASDDAAAPFSGVDYLRELYEQPVLEELALRYGERTPWSYLGHQLFMSQFGEVDPVVLGGYLDEVRELAEQEGDESPFFVTGMAWSTALVGEELQAANLTTSLDLLSQQRDDVAGVVWASFQDGPRDDRLYGLVDEAGAAKVAFAALREEAAGCEPEQGGGTGSGGGGSGSSSGGVSGAPLPGTSGQGGRPIDGKRRESSCSYAAGAPQGRGALPDVGWLALLAGAAIARSRRLI</sequence>
<dbReference type="Proteomes" id="UP000295497">
    <property type="component" value="Chromosome"/>
</dbReference>
<feature type="chain" id="PRO_5020574937" description="Glycoside hydrolase family 5 domain-containing protein" evidence="2">
    <location>
        <begin position="23"/>
        <end position="439"/>
    </location>
</feature>
<reference evidence="3 4" key="1">
    <citation type="submission" date="2015-09" db="EMBL/GenBank/DDBJ databases">
        <title>Sorangium comparison.</title>
        <authorList>
            <person name="Zaburannyi N."/>
            <person name="Bunk B."/>
            <person name="Overmann J."/>
            <person name="Mueller R."/>
        </authorList>
    </citation>
    <scope>NUCLEOTIDE SEQUENCE [LARGE SCALE GENOMIC DNA]</scope>
    <source>
        <strain evidence="3 4">So ce836</strain>
    </source>
</reference>
<evidence type="ECO:0000256" key="2">
    <source>
        <dbReference type="SAM" id="SignalP"/>
    </source>
</evidence>
<gene>
    <name evidence="3" type="ORF">SOCE836_000700</name>
</gene>
<feature type="signal peptide" evidence="2">
    <location>
        <begin position="1"/>
        <end position="22"/>
    </location>
</feature>